<protein>
    <submittedName>
        <fullName evidence="4">Glycosyltransferase family 4 protein</fullName>
    </submittedName>
</protein>
<dbReference type="Pfam" id="PF13692">
    <property type="entry name" value="Glyco_trans_1_4"/>
    <property type="match status" value="1"/>
</dbReference>
<name>A0ABP8L5L3_9MICO</name>
<evidence type="ECO:0000313" key="5">
    <source>
        <dbReference type="Proteomes" id="UP001500622"/>
    </source>
</evidence>
<feature type="domain" description="Glycosyltransferase subfamily 4-like N-terminal" evidence="3">
    <location>
        <begin position="27"/>
        <end position="190"/>
    </location>
</feature>
<reference evidence="5" key="1">
    <citation type="journal article" date="2019" name="Int. J. Syst. Evol. Microbiol.">
        <title>The Global Catalogue of Microorganisms (GCM) 10K type strain sequencing project: providing services to taxonomists for standard genome sequencing and annotation.</title>
        <authorList>
            <consortium name="The Broad Institute Genomics Platform"/>
            <consortium name="The Broad Institute Genome Sequencing Center for Infectious Disease"/>
            <person name="Wu L."/>
            <person name="Ma J."/>
        </authorList>
    </citation>
    <scope>NUCLEOTIDE SEQUENCE [LARGE SCALE GENOMIC DNA]</scope>
    <source>
        <strain evidence="5">JCM 17810</strain>
    </source>
</reference>
<dbReference type="Gene3D" id="3.40.50.2000">
    <property type="entry name" value="Glycogen Phosphorylase B"/>
    <property type="match status" value="2"/>
</dbReference>
<organism evidence="4 5">
    <name type="scientific">Georgenia halophila</name>
    <dbReference type="NCBI Taxonomy" id="620889"/>
    <lineage>
        <taxon>Bacteria</taxon>
        <taxon>Bacillati</taxon>
        <taxon>Actinomycetota</taxon>
        <taxon>Actinomycetes</taxon>
        <taxon>Micrococcales</taxon>
        <taxon>Bogoriellaceae</taxon>
        <taxon>Georgenia</taxon>
    </lineage>
</organism>
<evidence type="ECO:0000259" key="3">
    <source>
        <dbReference type="Pfam" id="PF13439"/>
    </source>
</evidence>
<dbReference type="InterPro" id="IPR028098">
    <property type="entry name" value="Glyco_trans_4-like_N"/>
</dbReference>
<evidence type="ECO:0000256" key="1">
    <source>
        <dbReference type="ARBA" id="ARBA00022676"/>
    </source>
</evidence>
<dbReference type="CDD" id="cd03801">
    <property type="entry name" value="GT4_PimA-like"/>
    <property type="match status" value="1"/>
</dbReference>
<dbReference type="EMBL" id="BAABGN010000006">
    <property type="protein sequence ID" value="GAA4422084.1"/>
    <property type="molecule type" value="Genomic_DNA"/>
</dbReference>
<dbReference type="Proteomes" id="UP001500622">
    <property type="component" value="Unassembled WGS sequence"/>
</dbReference>
<evidence type="ECO:0000313" key="4">
    <source>
        <dbReference type="EMBL" id="GAA4422084.1"/>
    </source>
</evidence>
<proteinExistence type="predicted"/>
<keyword evidence="2" id="KW-0808">Transferase</keyword>
<dbReference type="PANTHER" id="PTHR12526">
    <property type="entry name" value="GLYCOSYLTRANSFERASE"/>
    <property type="match status" value="1"/>
</dbReference>
<gene>
    <name evidence="4" type="ORF">GCM10023169_15970</name>
</gene>
<accession>A0ABP8L5L3</accession>
<comment type="caution">
    <text evidence="4">The sequence shown here is derived from an EMBL/GenBank/DDBJ whole genome shotgun (WGS) entry which is preliminary data.</text>
</comment>
<keyword evidence="5" id="KW-1185">Reference proteome</keyword>
<keyword evidence="1" id="KW-0328">Glycosyltransferase</keyword>
<evidence type="ECO:0000256" key="2">
    <source>
        <dbReference type="ARBA" id="ARBA00022679"/>
    </source>
</evidence>
<dbReference type="SUPFAM" id="SSF53756">
    <property type="entry name" value="UDP-Glycosyltransferase/glycogen phosphorylase"/>
    <property type="match status" value="1"/>
</dbReference>
<dbReference type="PANTHER" id="PTHR12526:SF510">
    <property type="entry name" value="D-INOSITOL 3-PHOSPHATE GLYCOSYLTRANSFERASE"/>
    <property type="match status" value="1"/>
</dbReference>
<dbReference type="Pfam" id="PF13439">
    <property type="entry name" value="Glyco_transf_4"/>
    <property type="match status" value="1"/>
</dbReference>
<sequence length="422" mass="46179">MLSLRPRGQGDASRRIVVVHPSPDVYGSDRQLAESVEGLVGHGWLPEVVLPAEGPLRALLEDRGARVRVSDFPVLRKALLRPRAFLLFMLRSPATLWRLRADLRRSDAAAIYVNTLTIPLWVFAARSAGVPVVCHSHEAELVARPLQLALAAPLLLADRVIANSVATRTVLTTTIPRLSARIVVVHNGIPDAGRPAPPRPRRAGDQVRLVLVSRLSPRKGIHVALDAVALLRERGRSVTLDICGSTFRGYEWYERDLETRVQELDLSDVVTFHGFVAPTRPLLEAADVVLVPSFGESFGNVAVEGMLAARPVVASDVQGLAEVIEDGRSGILVEPGSVEGLADAVASLSDDPVLAARLGATGREEATTRFGVEQYRSRIATLLLQTARAHNGFRRRTTSRVWRLVRSAQRRPGQARYRYRGE</sequence>